<dbReference type="GO" id="GO:0004843">
    <property type="term" value="F:cysteine-type deubiquitinase activity"/>
    <property type="evidence" value="ECO:0007669"/>
    <property type="project" value="UniProtKB-EC"/>
</dbReference>
<dbReference type="Gramene" id="PRQ40582">
    <property type="protein sequence ID" value="PRQ40582"/>
    <property type="gene ID" value="RchiOBHm_Chr4g0437571"/>
</dbReference>
<evidence type="ECO:0000259" key="1">
    <source>
        <dbReference type="PROSITE" id="PS50144"/>
    </source>
</evidence>
<dbReference type="InterPro" id="IPR008974">
    <property type="entry name" value="TRAF-like"/>
</dbReference>
<dbReference type="AlphaFoldDB" id="A0A2P6R2B6"/>
<feature type="domain" description="MATH" evidence="1">
    <location>
        <begin position="23"/>
        <end position="63"/>
    </location>
</feature>
<sequence>MFVVAQVEPASTVDNQPMEEPLTMKLTWTIESLSRLNTKKHYSDMFMVGGYKLYSSLDNHRMV</sequence>
<proteinExistence type="predicted"/>
<dbReference type="Proteomes" id="UP000238479">
    <property type="component" value="Chromosome 4"/>
</dbReference>
<comment type="caution">
    <text evidence="2">The sequence shown here is derived from an EMBL/GenBank/DDBJ whole genome shotgun (WGS) entry which is preliminary data.</text>
</comment>
<dbReference type="EC" id="3.4.19.12" evidence="2"/>
<dbReference type="InterPro" id="IPR002083">
    <property type="entry name" value="MATH/TRAF_dom"/>
</dbReference>
<dbReference type="CDD" id="cd00121">
    <property type="entry name" value="MATH"/>
    <property type="match status" value="1"/>
</dbReference>
<dbReference type="EMBL" id="PDCK01000042">
    <property type="protein sequence ID" value="PRQ40582.1"/>
    <property type="molecule type" value="Genomic_DNA"/>
</dbReference>
<dbReference type="SUPFAM" id="SSF49599">
    <property type="entry name" value="TRAF domain-like"/>
    <property type="match status" value="1"/>
</dbReference>
<keyword evidence="2" id="KW-0378">Hydrolase</keyword>
<dbReference type="PROSITE" id="PS50144">
    <property type="entry name" value="MATH"/>
    <property type="match status" value="1"/>
</dbReference>
<organism evidence="2 3">
    <name type="scientific">Rosa chinensis</name>
    <name type="common">China rose</name>
    <dbReference type="NCBI Taxonomy" id="74649"/>
    <lineage>
        <taxon>Eukaryota</taxon>
        <taxon>Viridiplantae</taxon>
        <taxon>Streptophyta</taxon>
        <taxon>Embryophyta</taxon>
        <taxon>Tracheophyta</taxon>
        <taxon>Spermatophyta</taxon>
        <taxon>Magnoliopsida</taxon>
        <taxon>eudicotyledons</taxon>
        <taxon>Gunneridae</taxon>
        <taxon>Pentapetalae</taxon>
        <taxon>rosids</taxon>
        <taxon>fabids</taxon>
        <taxon>Rosales</taxon>
        <taxon>Rosaceae</taxon>
        <taxon>Rosoideae</taxon>
        <taxon>Rosoideae incertae sedis</taxon>
        <taxon>Rosa</taxon>
    </lineage>
</organism>
<evidence type="ECO:0000313" key="2">
    <source>
        <dbReference type="EMBL" id="PRQ40582.1"/>
    </source>
</evidence>
<keyword evidence="3" id="KW-1185">Reference proteome</keyword>
<dbReference type="STRING" id="74649.A0A2P6R2B6"/>
<reference evidence="2 3" key="1">
    <citation type="journal article" date="2018" name="Nat. Genet.">
        <title>The Rosa genome provides new insights in the design of modern roses.</title>
        <authorList>
            <person name="Bendahmane M."/>
        </authorList>
    </citation>
    <scope>NUCLEOTIDE SEQUENCE [LARGE SCALE GENOMIC DNA]</scope>
    <source>
        <strain evidence="3">cv. Old Blush</strain>
    </source>
</reference>
<evidence type="ECO:0000313" key="3">
    <source>
        <dbReference type="Proteomes" id="UP000238479"/>
    </source>
</evidence>
<protein>
    <submittedName>
        <fullName evidence="2">Putative ubiquitinyl hydrolase 1</fullName>
        <ecNumber evidence="2">3.4.19.12</ecNumber>
    </submittedName>
</protein>
<accession>A0A2P6R2B6</accession>
<gene>
    <name evidence="2" type="ORF">RchiOBHm_Chr4g0437571</name>
</gene>
<name>A0A2P6R2B6_ROSCH</name>
<dbReference type="Gene3D" id="2.60.210.10">
    <property type="entry name" value="Apoptosis, Tumor Necrosis Factor Receptor Associated Protein 2, Chain A"/>
    <property type="match status" value="1"/>
</dbReference>